<proteinExistence type="predicted"/>
<dbReference type="AlphaFoldDB" id="A0A1I8AR54"/>
<dbReference type="Proteomes" id="UP000095287">
    <property type="component" value="Unplaced"/>
</dbReference>
<reference evidence="3" key="1">
    <citation type="submission" date="2016-11" db="UniProtKB">
        <authorList>
            <consortium name="WormBaseParasite"/>
        </authorList>
    </citation>
    <scope>IDENTIFICATION</scope>
</reference>
<protein>
    <submittedName>
        <fullName evidence="3">Ovule protein</fullName>
    </submittedName>
</protein>
<evidence type="ECO:0000256" key="1">
    <source>
        <dbReference type="SAM" id="MobiDB-lite"/>
    </source>
</evidence>
<sequence length="89" mass="10582">MKDRALNTNNSKDQIESSHESGDGNREAKKQRIREGLVDSLQAKWKHFLRFYFLLAERKYIIYAWNRESNRTSTSVTSMTVKNKRLKEM</sequence>
<feature type="compositionally biased region" description="Polar residues" evidence="1">
    <location>
        <begin position="1"/>
        <end position="12"/>
    </location>
</feature>
<feature type="compositionally biased region" description="Basic and acidic residues" evidence="1">
    <location>
        <begin position="13"/>
        <end position="32"/>
    </location>
</feature>
<keyword evidence="2" id="KW-1185">Reference proteome</keyword>
<evidence type="ECO:0000313" key="3">
    <source>
        <dbReference type="WBParaSite" id="L893_g8373.t1"/>
    </source>
</evidence>
<dbReference type="WBParaSite" id="L893_g8373.t1">
    <property type="protein sequence ID" value="L893_g8373.t1"/>
    <property type="gene ID" value="L893_g8373"/>
</dbReference>
<name>A0A1I8AR54_9BILA</name>
<evidence type="ECO:0000313" key="2">
    <source>
        <dbReference type="Proteomes" id="UP000095287"/>
    </source>
</evidence>
<accession>A0A1I8AR54</accession>
<organism evidence="2 3">
    <name type="scientific">Steinernema glaseri</name>
    <dbReference type="NCBI Taxonomy" id="37863"/>
    <lineage>
        <taxon>Eukaryota</taxon>
        <taxon>Metazoa</taxon>
        <taxon>Ecdysozoa</taxon>
        <taxon>Nematoda</taxon>
        <taxon>Chromadorea</taxon>
        <taxon>Rhabditida</taxon>
        <taxon>Tylenchina</taxon>
        <taxon>Panagrolaimomorpha</taxon>
        <taxon>Strongyloidoidea</taxon>
        <taxon>Steinernematidae</taxon>
        <taxon>Steinernema</taxon>
    </lineage>
</organism>
<feature type="region of interest" description="Disordered" evidence="1">
    <location>
        <begin position="1"/>
        <end position="32"/>
    </location>
</feature>